<evidence type="ECO:0000256" key="3">
    <source>
        <dbReference type="ARBA" id="ARBA00022912"/>
    </source>
</evidence>
<keyword evidence="7" id="KW-1185">Reference proteome</keyword>
<organism evidence="6 7">
    <name type="scientific">Paenibacillus residui</name>
    <dbReference type="NCBI Taxonomy" id="629724"/>
    <lineage>
        <taxon>Bacteria</taxon>
        <taxon>Bacillati</taxon>
        <taxon>Bacillota</taxon>
        <taxon>Bacilli</taxon>
        <taxon>Bacillales</taxon>
        <taxon>Paenibacillaceae</taxon>
        <taxon>Paenibacillus</taxon>
    </lineage>
</organism>
<dbReference type="Gene3D" id="3.20.20.140">
    <property type="entry name" value="Metal-dependent hydrolases"/>
    <property type="match status" value="1"/>
</dbReference>
<comment type="similarity">
    <text evidence="1 5">Belongs to the metallo-dependent hydrolases superfamily. CpsB/CapC family.</text>
</comment>
<dbReference type="PANTHER" id="PTHR39181:SF1">
    <property type="entry name" value="TYROSINE-PROTEIN PHOSPHATASE YWQE"/>
    <property type="match status" value="1"/>
</dbReference>
<comment type="caution">
    <text evidence="6">The sequence shown here is derived from an EMBL/GenBank/DDBJ whole genome shotgun (WGS) entry which is preliminary data.</text>
</comment>
<dbReference type="InterPro" id="IPR016667">
    <property type="entry name" value="Caps_polysacc_synth_CpsB/CapC"/>
</dbReference>
<dbReference type="SUPFAM" id="SSF89550">
    <property type="entry name" value="PHP domain-like"/>
    <property type="match status" value="1"/>
</dbReference>
<evidence type="ECO:0000256" key="2">
    <source>
        <dbReference type="ARBA" id="ARBA00022801"/>
    </source>
</evidence>
<gene>
    <name evidence="6" type="ORF">ACFQ03_05630</name>
</gene>
<sequence length="246" mass="27886">MIDIHCHILDGVDDGASDLKESVAMARIAYEDGVRHIVATPHFNTVYHVPKSVTYHKVRQLQDALEKEGLPITVSCGHEVTLKSAEQFYQQTENEEYWHLDSDKTFILLEQPWANYMPDSIEVIDFLIAKGVRPIIPHPERHGFFREMPALLTGLIERGAWTQVSADSLAGRNNEDARKFALWLLENDLVHTLASDAHNVRRKPNVGEGYRIIAEHAGEARKHEIIERMNQIIPDDGQANKNPVTA</sequence>
<evidence type="ECO:0000256" key="5">
    <source>
        <dbReference type="PIRNR" id="PIRNR016557"/>
    </source>
</evidence>
<keyword evidence="3 5" id="KW-0904">Protein phosphatase</keyword>
<name>A0ABW3D884_9BACL</name>
<evidence type="ECO:0000256" key="1">
    <source>
        <dbReference type="ARBA" id="ARBA00005750"/>
    </source>
</evidence>
<evidence type="ECO:0000313" key="6">
    <source>
        <dbReference type="EMBL" id="MFD0868622.1"/>
    </source>
</evidence>
<evidence type="ECO:0000256" key="4">
    <source>
        <dbReference type="ARBA" id="ARBA00051722"/>
    </source>
</evidence>
<dbReference type="EC" id="3.1.3.48" evidence="5"/>
<dbReference type="InterPro" id="IPR016195">
    <property type="entry name" value="Pol/histidinol_Pase-like"/>
</dbReference>
<comment type="catalytic activity">
    <reaction evidence="4 5">
        <text>O-phospho-L-tyrosyl-[protein] + H2O = L-tyrosyl-[protein] + phosphate</text>
        <dbReference type="Rhea" id="RHEA:10684"/>
        <dbReference type="Rhea" id="RHEA-COMP:10136"/>
        <dbReference type="Rhea" id="RHEA-COMP:20101"/>
        <dbReference type="ChEBI" id="CHEBI:15377"/>
        <dbReference type="ChEBI" id="CHEBI:43474"/>
        <dbReference type="ChEBI" id="CHEBI:46858"/>
        <dbReference type="ChEBI" id="CHEBI:61978"/>
        <dbReference type="EC" id="3.1.3.48"/>
    </reaction>
</comment>
<keyword evidence="2 5" id="KW-0378">Hydrolase</keyword>
<protein>
    <recommendedName>
        <fullName evidence="5">Tyrosine-protein phosphatase</fullName>
        <ecNumber evidence="5">3.1.3.48</ecNumber>
    </recommendedName>
</protein>
<evidence type="ECO:0000313" key="7">
    <source>
        <dbReference type="Proteomes" id="UP001597120"/>
    </source>
</evidence>
<dbReference type="PANTHER" id="PTHR39181">
    <property type="entry name" value="TYROSINE-PROTEIN PHOSPHATASE YWQE"/>
    <property type="match status" value="1"/>
</dbReference>
<reference evidence="7" key="1">
    <citation type="journal article" date="2019" name="Int. J. Syst. Evol. Microbiol.">
        <title>The Global Catalogue of Microorganisms (GCM) 10K type strain sequencing project: providing services to taxonomists for standard genome sequencing and annotation.</title>
        <authorList>
            <consortium name="The Broad Institute Genomics Platform"/>
            <consortium name="The Broad Institute Genome Sequencing Center for Infectious Disease"/>
            <person name="Wu L."/>
            <person name="Ma J."/>
        </authorList>
    </citation>
    <scope>NUCLEOTIDE SEQUENCE [LARGE SCALE GENOMIC DNA]</scope>
    <source>
        <strain evidence="7">CCUG 57263</strain>
    </source>
</reference>
<dbReference type="PIRSF" id="PIRSF016557">
    <property type="entry name" value="Caps_synth_CpsB"/>
    <property type="match status" value="1"/>
</dbReference>
<dbReference type="EMBL" id="JBHTIU010000019">
    <property type="protein sequence ID" value="MFD0868622.1"/>
    <property type="molecule type" value="Genomic_DNA"/>
</dbReference>
<dbReference type="Proteomes" id="UP001597120">
    <property type="component" value="Unassembled WGS sequence"/>
</dbReference>
<dbReference type="Pfam" id="PF19567">
    <property type="entry name" value="CpsB_CapC"/>
    <property type="match status" value="1"/>
</dbReference>
<proteinExistence type="inferred from homology"/>
<dbReference type="RefSeq" id="WP_379286673.1">
    <property type="nucleotide sequence ID" value="NZ_JBHTIU010000019.1"/>
</dbReference>
<accession>A0ABW3D884</accession>